<dbReference type="Proteomes" id="UP000001307">
    <property type="component" value="Unassembled WGS sequence"/>
</dbReference>
<proteinExistence type="predicted"/>
<feature type="region of interest" description="Disordered" evidence="1">
    <location>
        <begin position="339"/>
        <end position="380"/>
    </location>
</feature>
<keyword evidence="2" id="KW-0812">Transmembrane</keyword>
<name>E4WR27_OIKDI</name>
<organism evidence="3 5">
    <name type="scientific">Oikopleura dioica</name>
    <name type="common">Tunicate</name>
    <dbReference type="NCBI Taxonomy" id="34765"/>
    <lineage>
        <taxon>Eukaryota</taxon>
        <taxon>Metazoa</taxon>
        <taxon>Chordata</taxon>
        <taxon>Tunicata</taxon>
        <taxon>Appendicularia</taxon>
        <taxon>Copelata</taxon>
        <taxon>Oikopleuridae</taxon>
        <taxon>Oikopleura</taxon>
    </lineage>
</organism>
<evidence type="ECO:0000313" key="4">
    <source>
        <dbReference type="EMBL" id="CBY31146.1"/>
    </source>
</evidence>
<feature type="transmembrane region" description="Helical" evidence="2">
    <location>
        <begin position="311"/>
        <end position="334"/>
    </location>
</feature>
<protein>
    <submittedName>
        <fullName evidence="3">Uncharacterized protein</fullName>
    </submittedName>
</protein>
<dbReference type="Proteomes" id="UP000011014">
    <property type="component" value="Unassembled WGS sequence"/>
</dbReference>
<keyword evidence="5" id="KW-1185">Reference proteome</keyword>
<reference evidence="3 5" key="1">
    <citation type="journal article" date="2010" name="Science">
        <title>Plasticity of animal genome architecture unmasked by rapid evolution of a pelagic tunicate.</title>
        <authorList>
            <person name="Denoeud F."/>
            <person name="Henriet S."/>
            <person name="Mungpakdee S."/>
            <person name="Aury J.M."/>
            <person name="Da Silva C."/>
            <person name="Brinkmann H."/>
            <person name="Mikhaleva J."/>
            <person name="Olsen L.C."/>
            <person name="Jubin C."/>
            <person name="Canestro C."/>
            <person name="Bouquet J.M."/>
            <person name="Danks G."/>
            <person name="Poulain J."/>
            <person name="Campsteijn C."/>
            <person name="Adamski M."/>
            <person name="Cross I."/>
            <person name="Yadetie F."/>
            <person name="Muffato M."/>
            <person name="Louis A."/>
            <person name="Butcher S."/>
            <person name="Tsagkogeorga G."/>
            <person name="Konrad A."/>
            <person name="Singh S."/>
            <person name="Jensen M.F."/>
            <person name="Cong E.H."/>
            <person name="Eikeseth-Otteraa H."/>
            <person name="Noel B."/>
            <person name="Anthouard V."/>
            <person name="Porcel B.M."/>
            <person name="Kachouri-Lafond R."/>
            <person name="Nishino A."/>
            <person name="Ugolini M."/>
            <person name="Chourrout P."/>
            <person name="Nishida H."/>
            <person name="Aasland R."/>
            <person name="Huzurbazar S."/>
            <person name="Westhof E."/>
            <person name="Delsuc F."/>
            <person name="Lehrach H."/>
            <person name="Reinhardt R."/>
            <person name="Weissenbach J."/>
            <person name="Roy S.W."/>
            <person name="Artiguenave F."/>
            <person name="Postlethwait J.H."/>
            <person name="Manak J.R."/>
            <person name="Thompson E.M."/>
            <person name="Jaillon O."/>
            <person name="Du Pasquier L."/>
            <person name="Boudinot P."/>
            <person name="Liberles D.A."/>
            <person name="Volff J.N."/>
            <person name="Philippe H."/>
            <person name="Lenhard B."/>
            <person name="Roest Crollius H."/>
            <person name="Wincker P."/>
            <person name="Chourrout D."/>
        </authorList>
    </citation>
    <scope>NUCLEOTIDE SEQUENCE [LARGE SCALE GENOMIC DNA]</scope>
</reference>
<keyword evidence="2" id="KW-1133">Transmembrane helix</keyword>
<dbReference type="AlphaFoldDB" id="E4WR27"/>
<dbReference type="OrthoDB" id="10575837at2759"/>
<dbReference type="EMBL" id="FN653015">
    <property type="protein sequence ID" value="CBY20213.1"/>
    <property type="molecule type" value="Genomic_DNA"/>
</dbReference>
<gene>
    <name evidence="3" type="ORF">GSOID_T00000198001</name>
    <name evidence="4" type="ORF">GSOID_T00019106001</name>
</gene>
<evidence type="ECO:0000256" key="2">
    <source>
        <dbReference type="SAM" id="Phobius"/>
    </source>
</evidence>
<evidence type="ECO:0000313" key="3">
    <source>
        <dbReference type="EMBL" id="CBY20213.1"/>
    </source>
</evidence>
<keyword evidence="2" id="KW-0472">Membrane</keyword>
<dbReference type="EMBL" id="FN654294">
    <property type="protein sequence ID" value="CBY31146.1"/>
    <property type="molecule type" value="Genomic_DNA"/>
</dbReference>
<evidence type="ECO:0000313" key="5">
    <source>
        <dbReference type="Proteomes" id="UP000001307"/>
    </source>
</evidence>
<accession>E4WR27</accession>
<feature type="compositionally biased region" description="Polar residues" evidence="1">
    <location>
        <begin position="351"/>
        <end position="361"/>
    </location>
</feature>
<sequence length="380" mass="42861">MPMNRDLIYKIEWKYSDAGTLQYVRPFLERMYKKENLSPQDIIPETLLKRVQNNDELLAHYYTLIENTFNIDWNSLKLDDDNFDQFSADLTLMLATQLEAIENKRFPELGDECWVNVLLNLDERCESKKNENLSQDLTGRTHIQLPISTFDIQSNNNVIGYKFDQTFGTDDFLVFFSVSSGNCSDEKGWSELHTTSDNFVRVNSNDSSTIMLNWCGSSIEDTNLCLSLYSNSDYPKISLRKQASVKKTMKTSDYGDYKDFIGDENLQSCPGPEDIESGSCWISETGANCKGKVDGCKYEQVKCGITPNPPIVAGAIGASALVLIIVIAAVKILVKKKRNSSRKHPAESAHSLVNQKNLSPNNPAPTKPASRKNRTGYSFY</sequence>
<evidence type="ECO:0000256" key="1">
    <source>
        <dbReference type="SAM" id="MobiDB-lite"/>
    </source>
</evidence>